<organism evidence="1 2">
    <name type="scientific">Chrysemys picta bellii</name>
    <name type="common">Western painted turtle</name>
    <name type="synonym">Emys bellii</name>
    <dbReference type="NCBI Taxonomy" id="8478"/>
    <lineage>
        <taxon>Eukaryota</taxon>
        <taxon>Metazoa</taxon>
        <taxon>Chordata</taxon>
        <taxon>Craniata</taxon>
        <taxon>Vertebrata</taxon>
        <taxon>Euteleostomi</taxon>
        <taxon>Archelosauria</taxon>
        <taxon>Testudinata</taxon>
        <taxon>Testudines</taxon>
        <taxon>Cryptodira</taxon>
        <taxon>Durocryptodira</taxon>
        <taxon>Testudinoidea</taxon>
        <taxon>Emydidae</taxon>
        <taxon>Chrysemys</taxon>
    </lineage>
</organism>
<name>A0A8C3IA31_CHRPI</name>
<sequence length="173" mass="18814">HVRLFGSSSAAGPSHGGAAADCGFFFSPAAWGGKNPGAGPGSGRKASPYPNPLHLTTTLAVSAFQDHMDWSFSYPQGHKSLQKNREVEPWFCPSQFAELAGCRENTLYHSEQWCDMCRLPDLSKRGSRTPLLPIASLLSLLMGKNLLLPIHFFNKHLIEKVFISFKGGGSRAV</sequence>
<dbReference type="Proteomes" id="UP000694380">
    <property type="component" value="Unplaced"/>
</dbReference>
<protein>
    <submittedName>
        <fullName evidence="1">Uncharacterized protein</fullName>
    </submittedName>
</protein>
<reference evidence="1" key="1">
    <citation type="submission" date="2025-08" db="UniProtKB">
        <authorList>
            <consortium name="Ensembl"/>
        </authorList>
    </citation>
    <scope>IDENTIFICATION</scope>
</reference>
<proteinExistence type="predicted"/>
<dbReference type="AlphaFoldDB" id="A0A8C3IA31"/>
<reference evidence="1" key="2">
    <citation type="submission" date="2025-09" db="UniProtKB">
        <authorList>
            <consortium name="Ensembl"/>
        </authorList>
    </citation>
    <scope>IDENTIFICATION</scope>
</reference>
<accession>A0A8C3IA31</accession>
<evidence type="ECO:0000313" key="1">
    <source>
        <dbReference type="Ensembl" id="ENSCPBP00000031056.1"/>
    </source>
</evidence>
<evidence type="ECO:0000313" key="2">
    <source>
        <dbReference type="Proteomes" id="UP000694380"/>
    </source>
</evidence>
<keyword evidence="2" id="KW-1185">Reference proteome</keyword>
<dbReference type="Ensembl" id="ENSCPBT00000036544.1">
    <property type="protein sequence ID" value="ENSCPBP00000031056.1"/>
    <property type="gene ID" value="ENSCPBG00000021822.1"/>
</dbReference>